<dbReference type="Pfam" id="PF01094">
    <property type="entry name" value="ANF_receptor"/>
    <property type="match status" value="1"/>
</dbReference>
<dbReference type="PANTHER" id="PTHR11920">
    <property type="entry name" value="GUANYLYL CYCLASE"/>
    <property type="match status" value="1"/>
</dbReference>
<accession>W2SYR8</accession>
<comment type="subcellular location">
    <subcellularLocation>
        <location evidence="1">Membrane</location>
    </subcellularLocation>
</comment>
<evidence type="ECO:0000313" key="9">
    <source>
        <dbReference type="EMBL" id="ETN74723.1"/>
    </source>
</evidence>
<dbReference type="Gene3D" id="3.40.50.2300">
    <property type="match status" value="1"/>
</dbReference>
<dbReference type="AlphaFoldDB" id="W2SYR8"/>
<dbReference type="InterPro" id="IPR001828">
    <property type="entry name" value="ANF_lig-bd_rcpt"/>
</dbReference>
<evidence type="ECO:0000256" key="1">
    <source>
        <dbReference type="ARBA" id="ARBA00004370"/>
    </source>
</evidence>
<keyword evidence="6" id="KW-0456">Lyase</keyword>
<evidence type="ECO:0000256" key="3">
    <source>
        <dbReference type="ARBA" id="ARBA00022741"/>
    </source>
</evidence>
<proteinExistence type="predicted"/>
<evidence type="ECO:0000256" key="4">
    <source>
        <dbReference type="ARBA" id="ARBA00022989"/>
    </source>
</evidence>
<keyword evidence="10" id="KW-1185">Reference proteome</keyword>
<dbReference type="GO" id="GO:0004016">
    <property type="term" value="F:adenylate cyclase activity"/>
    <property type="evidence" value="ECO:0007669"/>
    <property type="project" value="TreeGrafter"/>
</dbReference>
<dbReference type="GO" id="GO:0005886">
    <property type="term" value="C:plasma membrane"/>
    <property type="evidence" value="ECO:0007669"/>
    <property type="project" value="TreeGrafter"/>
</dbReference>
<dbReference type="PANTHER" id="PTHR11920:SF495">
    <property type="entry name" value="RECEPTOR-TYPE GUANYLATE CYCLASE GCY-7"/>
    <property type="match status" value="1"/>
</dbReference>
<dbReference type="EMBL" id="KI660338">
    <property type="protein sequence ID" value="ETN74723.1"/>
    <property type="molecule type" value="Genomic_DNA"/>
</dbReference>
<feature type="transmembrane region" description="Helical" evidence="7">
    <location>
        <begin position="223"/>
        <end position="247"/>
    </location>
</feature>
<keyword evidence="5 7" id="KW-0472">Membrane</keyword>
<dbReference type="GO" id="GO:0001653">
    <property type="term" value="F:peptide receptor activity"/>
    <property type="evidence" value="ECO:0007669"/>
    <property type="project" value="TreeGrafter"/>
</dbReference>
<evidence type="ECO:0000313" key="10">
    <source>
        <dbReference type="Proteomes" id="UP000053676"/>
    </source>
</evidence>
<evidence type="ECO:0000256" key="6">
    <source>
        <dbReference type="ARBA" id="ARBA00023239"/>
    </source>
</evidence>
<reference evidence="10" key="1">
    <citation type="journal article" date="2014" name="Nat. Genet.">
        <title>Genome of the human hookworm Necator americanus.</title>
        <authorList>
            <person name="Tang Y.T."/>
            <person name="Gao X."/>
            <person name="Rosa B.A."/>
            <person name="Abubucker S."/>
            <person name="Hallsworth-Pepin K."/>
            <person name="Martin J."/>
            <person name="Tyagi R."/>
            <person name="Heizer E."/>
            <person name="Zhang X."/>
            <person name="Bhonagiri-Palsikar V."/>
            <person name="Minx P."/>
            <person name="Warren W.C."/>
            <person name="Wang Q."/>
            <person name="Zhan B."/>
            <person name="Hotez P.J."/>
            <person name="Sternberg P.W."/>
            <person name="Dougall A."/>
            <person name="Gaze S.T."/>
            <person name="Mulvenna J."/>
            <person name="Sotillo J."/>
            <person name="Ranganathan S."/>
            <person name="Rabelo E.M."/>
            <person name="Wilson R.K."/>
            <person name="Felgner P.L."/>
            <person name="Bethony J."/>
            <person name="Hawdon J.M."/>
            <person name="Gasser R.B."/>
            <person name="Loukas A."/>
            <person name="Mitreva M."/>
        </authorList>
    </citation>
    <scope>NUCLEOTIDE SEQUENCE [LARGE SCALE GENOMIC DNA]</scope>
</reference>
<dbReference type="InterPro" id="IPR028082">
    <property type="entry name" value="Peripla_BP_I"/>
</dbReference>
<organism evidence="9 10">
    <name type="scientific">Necator americanus</name>
    <name type="common">Human hookworm</name>
    <dbReference type="NCBI Taxonomy" id="51031"/>
    <lineage>
        <taxon>Eukaryota</taxon>
        <taxon>Metazoa</taxon>
        <taxon>Ecdysozoa</taxon>
        <taxon>Nematoda</taxon>
        <taxon>Chromadorea</taxon>
        <taxon>Rhabditida</taxon>
        <taxon>Rhabditina</taxon>
        <taxon>Rhabditomorpha</taxon>
        <taxon>Strongyloidea</taxon>
        <taxon>Ancylostomatidae</taxon>
        <taxon>Bunostominae</taxon>
        <taxon>Necator</taxon>
    </lineage>
</organism>
<gene>
    <name evidence="9" type="ORF">NECAME_12770</name>
</gene>
<dbReference type="OMA" id="FANIAMP"/>
<feature type="domain" description="Receptor ligand binding region" evidence="8">
    <location>
        <begin position="6"/>
        <end position="144"/>
    </location>
</feature>
<keyword evidence="4 7" id="KW-1133">Transmembrane helix</keyword>
<evidence type="ECO:0000256" key="7">
    <source>
        <dbReference type="SAM" id="Phobius"/>
    </source>
</evidence>
<evidence type="ECO:0000256" key="5">
    <source>
        <dbReference type="ARBA" id="ARBA00023136"/>
    </source>
</evidence>
<keyword evidence="2 7" id="KW-0812">Transmembrane</keyword>
<dbReference type="KEGG" id="nai:NECAME_12770"/>
<protein>
    <recommendedName>
        <fullName evidence="8">Receptor ligand binding region domain-containing protein</fullName>
    </recommendedName>
</protein>
<name>W2SYR8_NECAM</name>
<dbReference type="InterPro" id="IPR050401">
    <property type="entry name" value="Cyclic_nucleotide_synthase"/>
</dbReference>
<dbReference type="GO" id="GO:0004383">
    <property type="term" value="F:guanylate cyclase activity"/>
    <property type="evidence" value="ECO:0007669"/>
    <property type="project" value="TreeGrafter"/>
</dbReference>
<dbReference type="SUPFAM" id="SSF53822">
    <property type="entry name" value="Periplasmic binding protein-like I"/>
    <property type="match status" value="1"/>
</dbReference>
<dbReference type="Proteomes" id="UP000053676">
    <property type="component" value="Unassembled WGS sequence"/>
</dbReference>
<evidence type="ECO:0000259" key="8">
    <source>
        <dbReference type="Pfam" id="PF01094"/>
    </source>
</evidence>
<dbReference type="GO" id="GO:0007168">
    <property type="term" value="P:receptor guanylyl cyclase signaling pathway"/>
    <property type="evidence" value="ECO:0007669"/>
    <property type="project" value="TreeGrafter"/>
</dbReference>
<dbReference type="OrthoDB" id="5869495at2759"/>
<evidence type="ECO:0000256" key="2">
    <source>
        <dbReference type="ARBA" id="ARBA00022692"/>
    </source>
</evidence>
<sequence length="263" mass="29208">MDLAIDRRQFLIKISEMGMTNDEYVFLLLGMRSNAFGRSGTGKEVLSNGLTPIWEDGVNDNADGMDNVAKSAAKYMIVLDLNSSGVNQSYIAYFKSHVLSRVRENPLFCKTPECLSNSNQTGGIFARHLHDTFYAYGLGLTREPTFYHDAANITQAINGNFTGKEMLLNEFANIAMPSFKAVTPLASDEKDSIWAVRNGHRPLSTPICGFSGTDCPKKFWDAYAVYVGVAIALIFIFIVTAVCLLVLSCRYVDFISLENEKFE</sequence>
<keyword evidence="3" id="KW-0547">Nucleotide-binding</keyword>
<dbReference type="GO" id="GO:0000166">
    <property type="term" value="F:nucleotide binding"/>
    <property type="evidence" value="ECO:0007669"/>
    <property type="project" value="UniProtKB-KW"/>
</dbReference>